<dbReference type="GO" id="GO:0005886">
    <property type="term" value="C:plasma membrane"/>
    <property type="evidence" value="ECO:0007669"/>
    <property type="project" value="TreeGrafter"/>
</dbReference>
<name>A0A222WPY8_9BACL</name>
<protein>
    <submittedName>
        <fullName evidence="5">Histidine kinase</fullName>
    </submittedName>
</protein>
<accession>A0A222WPY8</accession>
<dbReference type="Gene3D" id="3.40.50.300">
    <property type="entry name" value="P-loop containing nucleotide triphosphate hydrolases"/>
    <property type="match status" value="2"/>
</dbReference>
<dbReference type="PANTHER" id="PTHR45569">
    <property type="entry name" value="SENSOR PROTEIN KDPD"/>
    <property type="match status" value="1"/>
</dbReference>
<dbReference type="Gene3D" id="3.40.50.620">
    <property type="entry name" value="HUPs"/>
    <property type="match status" value="1"/>
</dbReference>
<dbReference type="KEGG" id="pkb:B4V02_18615"/>
<dbReference type="InterPro" id="IPR003852">
    <property type="entry name" value="Sig_transdc_His_kinase_KdpD_N"/>
</dbReference>
<keyword evidence="2 5" id="KW-0418">Kinase</keyword>
<dbReference type="EMBL" id="CP020028">
    <property type="protein sequence ID" value="ASR48569.1"/>
    <property type="molecule type" value="Genomic_DNA"/>
</dbReference>
<dbReference type="STRING" id="172713.GCA_001705305_03704"/>
<keyword evidence="1" id="KW-0808">Transferase</keyword>
<dbReference type="FunFam" id="3.40.50.300:FF:000483">
    <property type="entry name" value="Sensor histidine kinase KdpD"/>
    <property type="match status" value="1"/>
</dbReference>
<dbReference type="AlphaFoldDB" id="A0A222WPY8"/>
<dbReference type="GO" id="GO:0005737">
    <property type="term" value="C:cytoplasm"/>
    <property type="evidence" value="ECO:0007669"/>
    <property type="project" value="UniProtKB-ARBA"/>
</dbReference>
<keyword evidence="6" id="KW-1185">Reference proteome</keyword>
<dbReference type="PANTHER" id="PTHR45569:SF1">
    <property type="entry name" value="SENSOR PROTEIN KDPD"/>
    <property type="match status" value="1"/>
</dbReference>
<dbReference type="Pfam" id="PF02702">
    <property type="entry name" value="KdpD"/>
    <property type="match status" value="2"/>
</dbReference>
<dbReference type="SUPFAM" id="SSF52402">
    <property type="entry name" value="Adenine nucleotide alpha hydrolases-like"/>
    <property type="match status" value="1"/>
</dbReference>
<dbReference type="SUPFAM" id="SSF52540">
    <property type="entry name" value="P-loop containing nucleoside triphosphate hydrolases"/>
    <property type="match status" value="2"/>
</dbReference>
<evidence type="ECO:0000256" key="3">
    <source>
        <dbReference type="ARBA" id="ARBA00023012"/>
    </source>
</evidence>
<evidence type="ECO:0000256" key="2">
    <source>
        <dbReference type="ARBA" id="ARBA00022777"/>
    </source>
</evidence>
<dbReference type="RefSeq" id="WP_094155909.1">
    <property type="nucleotide sequence ID" value="NZ_CP020028.1"/>
</dbReference>
<evidence type="ECO:0000259" key="4">
    <source>
        <dbReference type="Pfam" id="PF02702"/>
    </source>
</evidence>
<gene>
    <name evidence="5" type="ORF">B4V02_18615</name>
</gene>
<sequence>MESFKRKSPEEILESINKLHRGRLKIYIGAVSGSGKTYHMLQEGQSLQHEGIDVVICAVSTMQRRETVEQVGTLERVPSIHWMQDGVEQKDLNVEALVERNPEVVLVDHLAHRNRVGARFPSRLEDIQYLLELGISVITTVNVYELEGITEWVYQLTGIESASTVPVDTLELADEIRLIDVTPETVLERLAKGYMHAPNPEMFHRGNLGKLRELALRLVAEDVNDSLERHREELGLHGASGVAERILVPVQYHWNGSIYVRRGEQVAKRLGGDMLVVSFVSPKHKLSKESAAFKRSIVQLTDKIGSAFEEIPLFSRRRLPRQLIHYAVAHNVTRIVMGHSRQTRWQELVRGSLVNGILKRMKNMDLLLIADRAEQEGERILPTMRQEEGDNDPYHRLSDEEAQAEAAKIRRGKLKVYIGAAPGVGKTYTMLREGNDLLESGIDVVIGLLETHGRAETLAQVGSLDMISRQPIERHGVHLEEMDTESILRRNPEVVLIDELAHTNVPGSQRSKRYEDVLTILDQGISVISTMNVQHLESLNDAVEQITGIRVRETVPDHMMRLADEVQLVDVAPKSLQQRMRDGKIYDPAKVEQALSHFFKLGNLIALRELALRELADDVDERLESWDRHGSLRGPWRRKEVIFVGVTLSENAERLIRRGFRISFRLKAVWIVTYVHVGERMPERLSPRLEQLKMLTHRLGGTFEIRFVSSQREIADILISPVEGYTGTQLIVGQSPRNKRWGKFAVVPRILRQARHMDVLIVADYDPNIKLEENDQITQFIRK</sequence>
<reference evidence="5 6" key="1">
    <citation type="submission" date="2017-03" db="EMBL/GenBank/DDBJ databases">
        <title>Complete genome sequence of Paenibacillus Kribbensis producing bioflocculants.</title>
        <authorList>
            <person name="Lee H.-G."/>
            <person name="Oh H.-M."/>
        </authorList>
    </citation>
    <scope>NUCLEOTIDE SEQUENCE [LARGE SCALE GENOMIC DNA]</scope>
    <source>
        <strain evidence="5 6">AM49</strain>
    </source>
</reference>
<evidence type="ECO:0000256" key="1">
    <source>
        <dbReference type="ARBA" id="ARBA00022679"/>
    </source>
</evidence>
<keyword evidence="3" id="KW-0902">Two-component regulatory system</keyword>
<dbReference type="Proteomes" id="UP000214666">
    <property type="component" value="Chromosome"/>
</dbReference>
<evidence type="ECO:0000313" key="6">
    <source>
        <dbReference type="Proteomes" id="UP000214666"/>
    </source>
</evidence>
<organism evidence="5 6">
    <name type="scientific">Paenibacillus kribbensis</name>
    <dbReference type="NCBI Taxonomy" id="172713"/>
    <lineage>
        <taxon>Bacteria</taxon>
        <taxon>Bacillati</taxon>
        <taxon>Bacillota</taxon>
        <taxon>Bacilli</taxon>
        <taxon>Bacillales</taxon>
        <taxon>Paenibacillaceae</taxon>
        <taxon>Paenibacillus</taxon>
    </lineage>
</organism>
<feature type="domain" description="Signal transduction histidine kinase osmosensitive K+ channel sensor N-terminal" evidence="4">
    <location>
        <begin position="410"/>
        <end position="619"/>
    </location>
</feature>
<proteinExistence type="predicted"/>
<feature type="domain" description="Signal transduction histidine kinase osmosensitive K+ channel sensor N-terminal" evidence="4">
    <location>
        <begin position="21"/>
        <end position="223"/>
    </location>
</feature>
<dbReference type="InterPro" id="IPR014729">
    <property type="entry name" value="Rossmann-like_a/b/a_fold"/>
</dbReference>
<dbReference type="InterPro" id="IPR027417">
    <property type="entry name" value="P-loop_NTPase"/>
</dbReference>
<dbReference type="OrthoDB" id="9806130at2"/>
<dbReference type="GO" id="GO:0000155">
    <property type="term" value="F:phosphorelay sensor kinase activity"/>
    <property type="evidence" value="ECO:0007669"/>
    <property type="project" value="InterPro"/>
</dbReference>
<dbReference type="InterPro" id="IPR052023">
    <property type="entry name" value="Histidine_kinase_KdpD"/>
</dbReference>
<evidence type="ECO:0000313" key="5">
    <source>
        <dbReference type="EMBL" id="ASR48569.1"/>
    </source>
</evidence>